<feature type="compositionally biased region" description="Basic residues" evidence="1">
    <location>
        <begin position="30"/>
        <end position="39"/>
    </location>
</feature>
<evidence type="ECO:0000313" key="3">
    <source>
        <dbReference type="Proteomes" id="UP000324222"/>
    </source>
</evidence>
<dbReference type="AlphaFoldDB" id="A0A5B7I9Q3"/>
<protein>
    <submittedName>
        <fullName evidence="2">Uncharacterized protein</fullName>
    </submittedName>
</protein>
<gene>
    <name evidence="2" type="ORF">E2C01_073111</name>
</gene>
<evidence type="ECO:0000313" key="2">
    <source>
        <dbReference type="EMBL" id="MPC78619.1"/>
    </source>
</evidence>
<name>A0A5B7I9Q3_PORTR</name>
<keyword evidence="3" id="KW-1185">Reference proteome</keyword>
<evidence type="ECO:0000256" key="1">
    <source>
        <dbReference type="SAM" id="MobiDB-lite"/>
    </source>
</evidence>
<reference evidence="2 3" key="1">
    <citation type="submission" date="2019-05" db="EMBL/GenBank/DDBJ databases">
        <title>Another draft genome of Portunus trituberculatus and its Hox gene families provides insights of decapod evolution.</title>
        <authorList>
            <person name="Jeong J.-H."/>
            <person name="Song I."/>
            <person name="Kim S."/>
            <person name="Choi T."/>
            <person name="Kim D."/>
            <person name="Ryu S."/>
            <person name="Kim W."/>
        </authorList>
    </citation>
    <scope>NUCLEOTIDE SEQUENCE [LARGE SCALE GENOMIC DNA]</scope>
    <source>
        <tissue evidence="2">Muscle</tissue>
    </source>
</reference>
<dbReference type="Proteomes" id="UP000324222">
    <property type="component" value="Unassembled WGS sequence"/>
</dbReference>
<feature type="region of interest" description="Disordered" evidence="1">
    <location>
        <begin position="26"/>
        <end position="51"/>
    </location>
</feature>
<proteinExistence type="predicted"/>
<organism evidence="2 3">
    <name type="scientific">Portunus trituberculatus</name>
    <name type="common">Swimming crab</name>
    <name type="synonym">Neptunus trituberculatus</name>
    <dbReference type="NCBI Taxonomy" id="210409"/>
    <lineage>
        <taxon>Eukaryota</taxon>
        <taxon>Metazoa</taxon>
        <taxon>Ecdysozoa</taxon>
        <taxon>Arthropoda</taxon>
        <taxon>Crustacea</taxon>
        <taxon>Multicrustacea</taxon>
        <taxon>Malacostraca</taxon>
        <taxon>Eumalacostraca</taxon>
        <taxon>Eucarida</taxon>
        <taxon>Decapoda</taxon>
        <taxon>Pleocyemata</taxon>
        <taxon>Brachyura</taxon>
        <taxon>Eubrachyura</taxon>
        <taxon>Portunoidea</taxon>
        <taxon>Portunidae</taxon>
        <taxon>Portuninae</taxon>
        <taxon>Portunus</taxon>
    </lineage>
</organism>
<sequence length="51" mass="5801">MRPFLSVPSRAPWRVRSIALIYRDSNCRQKPQHPSRRRAAGGGSLFPRIPG</sequence>
<comment type="caution">
    <text evidence="2">The sequence shown here is derived from an EMBL/GenBank/DDBJ whole genome shotgun (WGS) entry which is preliminary data.</text>
</comment>
<dbReference type="EMBL" id="VSRR010048904">
    <property type="protein sequence ID" value="MPC78619.1"/>
    <property type="molecule type" value="Genomic_DNA"/>
</dbReference>
<accession>A0A5B7I9Q3</accession>